<dbReference type="RefSeq" id="WP_323355707.1">
    <property type="nucleotide sequence ID" value="NZ_JAYGHY010000006.1"/>
</dbReference>
<evidence type="ECO:0000313" key="3">
    <source>
        <dbReference type="Proteomes" id="UP001302329"/>
    </source>
</evidence>
<evidence type="ECO:0000313" key="2">
    <source>
        <dbReference type="EMBL" id="MEA5441581.1"/>
    </source>
</evidence>
<proteinExistence type="predicted"/>
<dbReference type="Gene3D" id="3.40.630.30">
    <property type="match status" value="1"/>
</dbReference>
<keyword evidence="3" id="KW-1185">Reference proteome</keyword>
<dbReference type="Proteomes" id="UP001302329">
    <property type="component" value="Unassembled WGS sequence"/>
</dbReference>
<evidence type="ECO:0008006" key="4">
    <source>
        <dbReference type="Google" id="ProtNLM"/>
    </source>
</evidence>
<protein>
    <recommendedName>
        <fullName evidence="4">N-acetyltransferase domain-containing protein</fullName>
    </recommendedName>
</protein>
<feature type="region of interest" description="Disordered" evidence="1">
    <location>
        <begin position="340"/>
        <end position="368"/>
    </location>
</feature>
<sequence length="368" mass="40717">MPVPAQGRPSPSWTVEALQGWHLPLLDDPAFLPLQPLLQRSLLLALPEQLLTAVTSRRPLAAQVLVALQRQGLTRQQALGLIVCRRLNRSGTCWQVQHLRLALAATEAIAPDALAPSRAALAADLLRQAIGRVKGAASWIATASSLDTSRLATLREQGFQPQRTDRLWRWQPAADRAVPTLPADLQLRQLNRRTAPLLWHLEQATCPAHLRQLQDRRIEDLLDQSRSHGWMLVDAVRNEAVAGVRWLDEHPGGGQAVELSIHPGWAHLLETAAECLLHRLAKGGTSLWLRCEASDGERQGWLQALGAEAHGEEVLMARSVWRRQEGQPAKRAARRLEAVLEQLQPRRRPMPTPSGPLGSLPTAPLLPR</sequence>
<accession>A0ABU5SSZ4</accession>
<gene>
    <name evidence="2" type="ORF">VB739_03340</name>
</gene>
<comment type="caution">
    <text evidence="2">The sequence shown here is derived from an EMBL/GenBank/DDBJ whole genome shotgun (WGS) entry which is preliminary data.</text>
</comment>
<evidence type="ECO:0000256" key="1">
    <source>
        <dbReference type="SAM" id="MobiDB-lite"/>
    </source>
</evidence>
<dbReference type="EMBL" id="JAYGHY010000006">
    <property type="protein sequence ID" value="MEA5441581.1"/>
    <property type="molecule type" value="Genomic_DNA"/>
</dbReference>
<reference evidence="2 3" key="1">
    <citation type="submission" date="2023-12" db="EMBL/GenBank/DDBJ databases">
        <title>Baltic Sea Cyanobacteria.</title>
        <authorList>
            <person name="Delbaje E."/>
            <person name="Fewer D.P."/>
            <person name="Shishido T.K."/>
        </authorList>
    </citation>
    <scope>NUCLEOTIDE SEQUENCE [LARGE SCALE GENOMIC DNA]</scope>
    <source>
        <strain evidence="2 3">UHCC 0281</strain>
    </source>
</reference>
<organism evidence="2 3">
    <name type="scientific">Cyanobium gracile UHCC 0281</name>
    <dbReference type="NCBI Taxonomy" id="3110309"/>
    <lineage>
        <taxon>Bacteria</taxon>
        <taxon>Bacillati</taxon>
        <taxon>Cyanobacteriota</taxon>
        <taxon>Cyanophyceae</taxon>
        <taxon>Synechococcales</taxon>
        <taxon>Prochlorococcaceae</taxon>
        <taxon>Cyanobium</taxon>
    </lineage>
</organism>
<name>A0ABU5SSZ4_9CYAN</name>